<protein>
    <submittedName>
        <fullName evidence="2">Uncharacterized protein</fullName>
    </submittedName>
</protein>
<feature type="non-terminal residue" evidence="2">
    <location>
        <position position="277"/>
    </location>
</feature>
<feature type="compositionally biased region" description="Low complexity" evidence="1">
    <location>
        <begin position="205"/>
        <end position="224"/>
    </location>
</feature>
<gene>
    <name evidence="2" type="ORF">ADUPG1_010457</name>
</gene>
<keyword evidence="3" id="KW-1185">Reference proteome</keyword>
<evidence type="ECO:0000313" key="3">
    <source>
        <dbReference type="Proteomes" id="UP001057375"/>
    </source>
</evidence>
<proteinExistence type="predicted"/>
<accession>A0ABQ5JRH1</accession>
<name>A0ABQ5JRH1_9EUKA</name>
<evidence type="ECO:0000256" key="1">
    <source>
        <dbReference type="SAM" id="MobiDB-lite"/>
    </source>
</evidence>
<evidence type="ECO:0000313" key="2">
    <source>
        <dbReference type="EMBL" id="GKT14277.1"/>
    </source>
</evidence>
<feature type="compositionally biased region" description="Basic and acidic residues" evidence="1">
    <location>
        <begin position="152"/>
        <end position="179"/>
    </location>
</feature>
<dbReference type="Proteomes" id="UP001057375">
    <property type="component" value="Unassembled WGS sequence"/>
</dbReference>
<feature type="compositionally biased region" description="Basic and acidic residues" evidence="1">
    <location>
        <begin position="257"/>
        <end position="277"/>
    </location>
</feature>
<comment type="caution">
    <text evidence="2">The sequence shown here is derived from an EMBL/GenBank/DDBJ whole genome shotgun (WGS) entry which is preliminary data.</text>
</comment>
<feature type="region of interest" description="Disordered" evidence="1">
    <location>
        <begin position="118"/>
        <end position="277"/>
    </location>
</feature>
<reference evidence="2" key="1">
    <citation type="submission" date="2022-03" db="EMBL/GenBank/DDBJ databases">
        <title>Draft genome sequence of Aduncisulcus paluster, a free-living microaerophilic Fornicata.</title>
        <authorList>
            <person name="Yuyama I."/>
            <person name="Kume K."/>
            <person name="Tamura T."/>
            <person name="Inagaki Y."/>
            <person name="Hashimoto T."/>
        </authorList>
    </citation>
    <scope>NUCLEOTIDE SEQUENCE</scope>
    <source>
        <strain evidence="2">NY0171</strain>
    </source>
</reference>
<organism evidence="2 3">
    <name type="scientific">Aduncisulcus paluster</name>
    <dbReference type="NCBI Taxonomy" id="2918883"/>
    <lineage>
        <taxon>Eukaryota</taxon>
        <taxon>Metamonada</taxon>
        <taxon>Carpediemonas-like organisms</taxon>
        <taxon>Aduncisulcus</taxon>
    </lineage>
</organism>
<sequence>MIWAHHLSNVKSLSTEAVTLDRNKRPVEAYVAYKKLVMYLNIALKRDMPADLKEFEAFKKLIEHRNNVHARLSALHASLKQPGNPIDLVPIDIVAIKKSIIWHDVCSASKKILVPSITGTSKPEQPHKVATVPPTQKKVPELKKPVPVRRSISRERVNTSSHSEDKRSSSPRPHSRDSAGHSSKYGTGYVSPYAARKPIGKKLNPHGSSSSATPSARRPSPGRRNTSSSTPTYRRGANPTTGTTKKRKRPTPPYSDEEIKHLLDKDPEIKKLPKDIV</sequence>
<dbReference type="EMBL" id="BQXS01011576">
    <property type="protein sequence ID" value="GKT14277.1"/>
    <property type="molecule type" value="Genomic_DNA"/>
</dbReference>